<evidence type="ECO:0000313" key="1">
    <source>
        <dbReference type="EnsemblPlants" id="AVESA.00010b.r2.7DG1344390.1.CDS"/>
    </source>
</evidence>
<keyword evidence="2" id="KW-1185">Reference proteome</keyword>
<reference evidence="1" key="1">
    <citation type="submission" date="2021-05" db="EMBL/GenBank/DDBJ databases">
        <authorList>
            <person name="Scholz U."/>
            <person name="Mascher M."/>
            <person name="Fiebig A."/>
        </authorList>
    </citation>
    <scope>NUCLEOTIDE SEQUENCE [LARGE SCALE GENOMIC DNA]</scope>
</reference>
<protein>
    <submittedName>
        <fullName evidence="1">Uncharacterized protein</fullName>
    </submittedName>
</protein>
<dbReference type="EnsemblPlants" id="AVESA.00010b.r2.7DG1344390.1">
    <property type="protein sequence ID" value="AVESA.00010b.r2.7DG1344390.1.CDS"/>
    <property type="gene ID" value="AVESA.00010b.r2.7DG1344390"/>
</dbReference>
<accession>A0ACD6ADR9</accession>
<reference evidence="1" key="2">
    <citation type="submission" date="2025-09" db="UniProtKB">
        <authorList>
            <consortium name="EnsemblPlants"/>
        </authorList>
    </citation>
    <scope>IDENTIFICATION</scope>
</reference>
<organism evidence="1 2">
    <name type="scientific">Avena sativa</name>
    <name type="common">Oat</name>
    <dbReference type="NCBI Taxonomy" id="4498"/>
    <lineage>
        <taxon>Eukaryota</taxon>
        <taxon>Viridiplantae</taxon>
        <taxon>Streptophyta</taxon>
        <taxon>Embryophyta</taxon>
        <taxon>Tracheophyta</taxon>
        <taxon>Spermatophyta</taxon>
        <taxon>Magnoliopsida</taxon>
        <taxon>Liliopsida</taxon>
        <taxon>Poales</taxon>
        <taxon>Poaceae</taxon>
        <taxon>BOP clade</taxon>
        <taxon>Pooideae</taxon>
        <taxon>Poodae</taxon>
        <taxon>Poeae</taxon>
        <taxon>Poeae Chloroplast Group 1 (Aveneae type)</taxon>
        <taxon>Aveninae</taxon>
        <taxon>Avena</taxon>
    </lineage>
</organism>
<name>A0ACD6ADR9_AVESA</name>
<dbReference type="Proteomes" id="UP001732700">
    <property type="component" value="Chromosome 7D"/>
</dbReference>
<proteinExistence type="predicted"/>
<sequence>MDEAAAGKLSNGVGDAPSSPPSFRMEDLPAEIQTVVMSLLPLKEAVRASIVSRSWSMLWTFHSNLCFYGPNDPDFERDLHDITVDQYINDLIKIERVKFIDSVNGIIRRHSGIGINKFSVRCALGLPKEDLGHLHRWIAFAASSKASIIEFNLKKMYLAPKEVHHFPLEALDVQGNSWLQSLFLANVSIKLQSGICGFAMFKRFVLEDVKIFGDFPGLLASCSTLEDLTIISCPGLANLSVPHKLDKLQHLLIERMVVEMIEFHATNLCHFEYRGKVSPIVLHGCSKLEKATILFHCGKGLHHAFTVGPSILPVKILNVQASIIKYEEKMPIMPIMPIMEFFNLPTVWILHPTWRRCMWICFIGALKITSVMRWWERKAHWGICVAMIISRQSTSAGFGSIRLILSWHAASCLMLLFSSI</sequence>
<evidence type="ECO:0000313" key="2">
    <source>
        <dbReference type="Proteomes" id="UP001732700"/>
    </source>
</evidence>